<proteinExistence type="predicted"/>
<comment type="caution">
    <text evidence="1">The sequence shown here is derived from an EMBL/GenBank/DDBJ whole genome shotgun (WGS) entry which is preliminary data.</text>
</comment>
<gene>
    <name evidence="1" type="ORF">SDC9_182609</name>
</gene>
<accession>A0A645HG78</accession>
<organism evidence="1">
    <name type="scientific">bioreactor metagenome</name>
    <dbReference type="NCBI Taxonomy" id="1076179"/>
    <lineage>
        <taxon>unclassified sequences</taxon>
        <taxon>metagenomes</taxon>
        <taxon>ecological metagenomes</taxon>
    </lineage>
</organism>
<evidence type="ECO:0000313" key="1">
    <source>
        <dbReference type="EMBL" id="MPN35114.1"/>
    </source>
</evidence>
<sequence>MAVGLHVHPHHLRFRLQPVAVALVFTQFEAVTGFYRSGYPAGFVFLCRLLLAHHLVIKPVVQHPGVYVSAGFVCVIGIPGAVQPHAVTGDLTT</sequence>
<protein>
    <submittedName>
        <fullName evidence="1">Uncharacterized protein</fullName>
    </submittedName>
</protein>
<name>A0A645HG78_9ZZZZ</name>
<dbReference type="AlphaFoldDB" id="A0A645HG78"/>
<dbReference type="EMBL" id="VSSQ01088505">
    <property type="protein sequence ID" value="MPN35114.1"/>
    <property type="molecule type" value="Genomic_DNA"/>
</dbReference>
<reference evidence="1" key="1">
    <citation type="submission" date="2019-08" db="EMBL/GenBank/DDBJ databases">
        <authorList>
            <person name="Kucharzyk K."/>
            <person name="Murdoch R.W."/>
            <person name="Higgins S."/>
            <person name="Loffler F."/>
        </authorList>
    </citation>
    <scope>NUCLEOTIDE SEQUENCE</scope>
</reference>